<dbReference type="GO" id="GO:0016020">
    <property type="term" value="C:membrane"/>
    <property type="evidence" value="ECO:0007669"/>
    <property type="project" value="UniProtKB-SubCell"/>
</dbReference>
<dbReference type="EMBL" id="CATQJA010001545">
    <property type="protein sequence ID" value="CAJ0567705.1"/>
    <property type="molecule type" value="Genomic_DNA"/>
</dbReference>
<evidence type="ECO:0000256" key="5">
    <source>
        <dbReference type="SAM" id="Phobius"/>
    </source>
</evidence>
<comment type="caution">
    <text evidence="6">The sequence shown here is derived from an EMBL/GenBank/DDBJ whole genome shotgun (WGS) entry which is preliminary data.</text>
</comment>
<dbReference type="AlphaFoldDB" id="A0AA36CG48"/>
<evidence type="ECO:0000256" key="3">
    <source>
        <dbReference type="ARBA" id="ARBA00022989"/>
    </source>
</evidence>
<sequence>MASGLSGVGFAWTMLSCISTALIIVAVLSPEWLIGKVVVDNHHMPAYFGAYKRCNYAVYDRTTKKVTLVKECGIYESFAAMPSLYWQLAAVSAFSGAALSLMLVLLLIPSMCLREVVTRGTAPVVGFFQIIAAILLSTAGVLYPFGWDSQEVRDACGDQADKFNPGACQVGKAFKSMCLGAGMLVLCCLLSFCGGKKRKRRWSLAVRQDEVIRGYEQASTKA</sequence>
<protein>
    <submittedName>
        <fullName evidence="6">Uncharacterized protein</fullName>
    </submittedName>
</protein>
<comment type="subcellular location">
    <subcellularLocation>
        <location evidence="1">Membrane</location>
        <topology evidence="1">Multi-pass membrane protein</topology>
    </subcellularLocation>
</comment>
<dbReference type="Pfam" id="PF10242">
    <property type="entry name" value="L_HMGIC_fpl"/>
    <property type="match status" value="1"/>
</dbReference>
<feature type="non-terminal residue" evidence="6">
    <location>
        <position position="222"/>
    </location>
</feature>
<dbReference type="InterPro" id="IPR019372">
    <property type="entry name" value="LHFPL"/>
</dbReference>
<organism evidence="6 7">
    <name type="scientific">Mesorhabditis spiculigera</name>
    <dbReference type="NCBI Taxonomy" id="96644"/>
    <lineage>
        <taxon>Eukaryota</taxon>
        <taxon>Metazoa</taxon>
        <taxon>Ecdysozoa</taxon>
        <taxon>Nematoda</taxon>
        <taxon>Chromadorea</taxon>
        <taxon>Rhabditida</taxon>
        <taxon>Rhabditina</taxon>
        <taxon>Rhabditomorpha</taxon>
        <taxon>Rhabditoidea</taxon>
        <taxon>Rhabditidae</taxon>
        <taxon>Mesorhabditinae</taxon>
        <taxon>Mesorhabditis</taxon>
    </lineage>
</organism>
<dbReference type="PANTHER" id="PTHR12489:SF16">
    <property type="entry name" value="LHFPL TETRASPAN SUBFAMILY MEMBER 6 PROTEIN-RELATED"/>
    <property type="match status" value="1"/>
</dbReference>
<reference evidence="6" key="1">
    <citation type="submission" date="2023-06" db="EMBL/GenBank/DDBJ databases">
        <authorList>
            <person name="Delattre M."/>
        </authorList>
    </citation>
    <scope>NUCLEOTIDE SEQUENCE</scope>
    <source>
        <strain evidence="6">AF72</strain>
    </source>
</reference>
<evidence type="ECO:0000313" key="6">
    <source>
        <dbReference type="EMBL" id="CAJ0567705.1"/>
    </source>
</evidence>
<evidence type="ECO:0000256" key="1">
    <source>
        <dbReference type="ARBA" id="ARBA00004141"/>
    </source>
</evidence>
<proteinExistence type="predicted"/>
<feature type="transmembrane region" description="Helical" evidence="5">
    <location>
        <begin position="120"/>
        <end position="143"/>
    </location>
</feature>
<keyword evidence="2 5" id="KW-0812">Transmembrane</keyword>
<feature type="transmembrane region" description="Helical" evidence="5">
    <location>
        <begin position="84"/>
        <end position="108"/>
    </location>
</feature>
<keyword evidence="3 5" id="KW-1133">Transmembrane helix</keyword>
<feature type="transmembrane region" description="Helical" evidence="5">
    <location>
        <begin position="173"/>
        <end position="193"/>
    </location>
</feature>
<dbReference type="Gene3D" id="1.20.140.150">
    <property type="match status" value="1"/>
</dbReference>
<gene>
    <name evidence="6" type="ORF">MSPICULIGERA_LOCUS6247</name>
</gene>
<accession>A0AA36CG48</accession>
<evidence type="ECO:0000313" key="7">
    <source>
        <dbReference type="Proteomes" id="UP001177023"/>
    </source>
</evidence>
<keyword evidence="7" id="KW-1185">Reference proteome</keyword>
<keyword evidence="4 5" id="KW-0472">Membrane</keyword>
<dbReference type="Proteomes" id="UP001177023">
    <property type="component" value="Unassembled WGS sequence"/>
</dbReference>
<feature type="transmembrane region" description="Helical" evidence="5">
    <location>
        <begin position="7"/>
        <end position="28"/>
    </location>
</feature>
<name>A0AA36CG48_9BILA</name>
<evidence type="ECO:0000256" key="4">
    <source>
        <dbReference type="ARBA" id="ARBA00023136"/>
    </source>
</evidence>
<evidence type="ECO:0000256" key="2">
    <source>
        <dbReference type="ARBA" id="ARBA00022692"/>
    </source>
</evidence>
<dbReference type="PANTHER" id="PTHR12489">
    <property type="entry name" value="LIPOMA HMGIC FUSION PARTNER-LIKE PROTEIN"/>
    <property type="match status" value="1"/>
</dbReference>